<reference evidence="1" key="1">
    <citation type="submission" date="2019-12" db="EMBL/GenBank/DDBJ databases">
        <title>Whole-genome sequence of Halomicrobium mukohataei pws1.</title>
        <authorList>
            <person name="Verma D.K."/>
            <person name="Gopal K."/>
            <person name="Prasad E.S."/>
        </authorList>
    </citation>
    <scope>NUCLEOTIDE SEQUENCE</scope>
    <source>
        <strain evidence="1">Pws1</strain>
    </source>
</reference>
<dbReference type="EMBL" id="WOYG01000001">
    <property type="protein sequence ID" value="NLV10283.1"/>
    <property type="molecule type" value="Genomic_DNA"/>
</dbReference>
<evidence type="ECO:0008006" key="3">
    <source>
        <dbReference type="Google" id="ProtNLM"/>
    </source>
</evidence>
<dbReference type="OrthoDB" id="204416at2157"/>
<dbReference type="Proteomes" id="UP000608662">
    <property type="component" value="Unassembled WGS sequence"/>
</dbReference>
<proteinExistence type="predicted"/>
<comment type="caution">
    <text evidence="1">The sequence shown here is derived from an EMBL/GenBank/DDBJ whole genome shotgun (WGS) entry which is preliminary data.</text>
</comment>
<evidence type="ECO:0000313" key="1">
    <source>
        <dbReference type="EMBL" id="NLV10283.1"/>
    </source>
</evidence>
<gene>
    <name evidence="1" type="ORF">GOC74_10110</name>
</gene>
<organism evidence="1 2">
    <name type="scientific">Halomicrobium mukohataei</name>
    <dbReference type="NCBI Taxonomy" id="57705"/>
    <lineage>
        <taxon>Archaea</taxon>
        <taxon>Methanobacteriati</taxon>
        <taxon>Methanobacteriota</taxon>
        <taxon>Stenosarchaea group</taxon>
        <taxon>Halobacteria</taxon>
        <taxon>Halobacteriales</taxon>
        <taxon>Haloarculaceae</taxon>
        <taxon>Halomicrobium</taxon>
    </lineage>
</organism>
<sequence length="257" mass="27302">MTTDDLGAVPESPAALLADPRIRSDHFRLLEDPDGAVLLIGVVHDHPASVYRVDSVIRALDPDTVAVELPPLALPLFEADGEGEMSAALAATDADSVAIDAHGPRFLAALADEIRDRSPGRQTIDRIASNALTVGRQALSCRLASVFGRDRFSTPLADGGIDLDIERPTDSAAVAAHERRHLSRSFSVLRAFERPAADEIVDAARERTMARTLAGTDGTAVAVVGFEHLDGVATELRERGATALPVDAGSLREYAEK</sequence>
<protein>
    <recommendedName>
        <fullName evidence="3">TraB/GumN family protein</fullName>
    </recommendedName>
</protein>
<name>A0A847U3N2_9EURY</name>
<evidence type="ECO:0000313" key="2">
    <source>
        <dbReference type="Proteomes" id="UP000608662"/>
    </source>
</evidence>
<dbReference type="AlphaFoldDB" id="A0A847U3N2"/>
<accession>A0A847U3N2</accession>
<dbReference type="RefSeq" id="WP_170093997.1">
    <property type="nucleotide sequence ID" value="NZ_WOYG01000001.1"/>
</dbReference>